<evidence type="ECO:0000256" key="6">
    <source>
        <dbReference type="ARBA" id="ARBA00023136"/>
    </source>
</evidence>
<dbReference type="InterPro" id="IPR000515">
    <property type="entry name" value="MetI-like"/>
</dbReference>
<dbReference type="SUPFAM" id="SSF161098">
    <property type="entry name" value="MetI-like"/>
    <property type="match status" value="1"/>
</dbReference>
<evidence type="ECO:0000313" key="11">
    <source>
        <dbReference type="Proteomes" id="UP000272015"/>
    </source>
</evidence>
<accession>A0A3A5MB25</accession>
<feature type="region of interest" description="Disordered" evidence="8">
    <location>
        <begin position="1"/>
        <end position="22"/>
    </location>
</feature>
<evidence type="ECO:0000256" key="2">
    <source>
        <dbReference type="ARBA" id="ARBA00022448"/>
    </source>
</evidence>
<reference evidence="10 11" key="1">
    <citation type="submission" date="2018-09" db="EMBL/GenBank/DDBJ databases">
        <title>Novel species of Cryobacterium.</title>
        <authorList>
            <person name="Liu Q."/>
            <person name="Xin Y.-H."/>
        </authorList>
    </citation>
    <scope>NUCLEOTIDE SEQUENCE [LARGE SCALE GENOMIC DNA]</scope>
    <source>
        <strain evidence="10 11">Hh39</strain>
    </source>
</reference>
<dbReference type="InterPro" id="IPR005769">
    <property type="entry name" value="PhnE/PtxC"/>
</dbReference>
<evidence type="ECO:0000256" key="7">
    <source>
        <dbReference type="RuleBase" id="RU363032"/>
    </source>
</evidence>
<dbReference type="Gene3D" id="1.10.3720.10">
    <property type="entry name" value="MetI-like"/>
    <property type="match status" value="1"/>
</dbReference>
<dbReference type="CDD" id="cd06261">
    <property type="entry name" value="TM_PBP2"/>
    <property type="match status" value="1"/>
</dbReference>
<comment type="subcellular location">
    <subcellularLocation>
        <location evidence="1 7">Cell membrane</location>
        <topology evidence="1 7">Multi-pass membrane protein</topology>
    </subcellularLocation>
</comment>
<sequence length="282" mass="29899">MSRLDTRPMPAPSAGGPRSPSRFTRPGWGALITVLVLGGMAVHGVSRLDLSPERLLNAPARTWDFLSRGFPPATDRIPNLAEAMLETIEMAIIGTALGVLFSLPIALLAARNTTPHSWVHVAAKSLLTVMRSVPDLVWAMVFVVSVGLGPIAGILTIMVDTIGFAGRFFAERIEELDRGPIDALRSTGATRLSVMACAVIPTAFPSFTGTSLYCLEKSVRGAAVLGLVGAGGIGVELNVAFQLRQFDTAMTIIIMILVVVLLAERLSGVARKRMLDGGASVR</sequence>
<protein>
    <submittedName>
        <fullName evidence="10">Phosphonate ABC transporter, permease protein PhnE</fullName>
    </submittedName>
</protein>
<name>A0A3A5MB25_9MICO</name>
<keyword evidence="2 7" id="KW-0813">Transport</keyword>
<feature type="compositionally biased region" description="Low complexity" evidence="8">
    <location>
        <begin position="12"/>
        <end position="22"/>
    </location>
</feature>
<gene>
    <name evidence="10" type="primary">phnE</name>
    <name evidence="10" type="ORF">D6T64_14860</name>
</gene>
<dbReference type="NCBIfam" id="TIGR01097">
    <property type="entry name" value="PhnE"/>
    <property type="match status" value="1"/>
</dbReference>
<evidence type="ECO:0000256" key="8">
    <source>
        <dbReference type="SAM" id="MobiDB-lite"/>
    </source>
</evidence>
<dbReference type="InterPro" id="IPR035906">
    <property type="entry name" value="MetI-like_sf"/>
</dbReference>
<dbReference type="RefSeq" id="WP_119975462.1">
    <property type="nucleotide sequence ID" value="NZ_JBHSQA010000003.1"/>
</dbReference>
<proteinExistence type="inferred from homology"/>
<feature type="transmembrane region" description="Helical" evidence="7">
    <location>
        <begin position="249"/>
        <end position="266"/>
    </location>
</feature>
<feature type="transmembrane region" description="Helical" evidence="7">
    <location>
        <begin position="90"/>
        <end position="110"/>
    </location>
</feature>
<comment type="similarity">
    <text evidence="7">Belongs to the binding-protein-dependent transport system permease family.</text>
</comment>
<evidence type="ECO:0000256" key="5">
    <source>
        <dbReference type="ARBA" id="ARBA00022989"/>
    </source>
</evidence>
<comment type="caution">
    <text evidence="10">The sequence shown here is derived from an EMBL/GenBank/DDBJ whole genome shotgun (WGS) entry which is preliminary data.</text>
</comment>
<keyword evidence="5 7" id="KW-1133">Transmembrane helix</keyword>
<keyword evidence="6 7" id="KW-0472">Membrane</keyword>
<dbReference type="AlphaFoldDB" id="A0A3A5MB25"/>
<dbReference type="Pfam" id="PF00528">
    <property type="entry name" value="BPD_transp_1"/>
    <property type="match status" value="1"/>
</dbReference>
<dbReference type="PANTHER" id="PTHR30043:SF1">
    <property type="entry name" value="ABC TRANSPORT SYSTEM PERMEASE PROTEIN P69"/>
    <property type="match status" value="1"/>
</dbReference>
<evidence type="ECO:0000256" key="1">
    <source>
        <dbReference type="ARBA" id="ARBA00004651"/>
    </source>
</evidence>
<dbReference type="OrthoDB" id="9808005at2"/>
<organism evidence="10 11">
    <name type="scientific">Cryobacterium melibiosiphilum</name>
    <dbReference type="NCBI Taxonomy" id="995039"/>
    <lineage>
        <taxon>Bacteria</taxon>
        <taxon>Bacillati</taxon>
        <taxon>Actinomycetota</taxon>
        <taxon>Actinomycetes</taxon>
        <taxon>Micrococcales</taxon>
        <taxon>Microbacteriaceae</taxon>
        <taxon>Cryobacterium</taxon>
    </lineage>
</organism>
<feature type="domain" description="ABC transmembrane type-1" evidence="9">
    <location>
        <begin position="84"/>
        <end position="267"/>
    </location>
</feature>
<evidence type="ECO:0000313" key="10">
    <source>
        <dbReference type="EMBL" id="RJT87317.1"/>
    </source>
</evidence>
<dbReference type="Proteomes" id="UP000272015">
    <property type="component" value="Unassembled WGS sequence"/>
</dbReference>
<keyword evidence="3" id="KW-1003">Cell membrane</keyword>
<feature type="transmembrane region" description="Helical" evidence="7">
    <location>
        <begin position="222"/>
        <end position="243"/>
    </location>
</feature>
<feature type="transmembrane region" description="Helical" evidence="7">
    <location>
        <begin position="192"/>
        <end position="215"/>
    </location>
</feature>
<keyword evidence="11" id="KW-1185">Reference proteome</keyword>
<dbReference type="GO" id="GO:0005886">
    <property type="term" value="C:plasma membrane"/>
    <property type="evidence" value="ECO:0007669"/>
    <property type="project" value="UniProtKB-SubCell"/>
</dbReference>
<dbReference type="PANTHER" id="PTHR30043">
    <property type="entry name" value="PHOSPHONATES TRANSPORT SYSTEM PERMEASE PROTEIN"/>
    <property type="match status" value="1"/>
</dbReference>
<feature type="transmembrane region" description="Helical" evidence="7">
    <location>
        <begin position="28"/>
        <end position="46"/>
    </location>
</feature>
<dbReference type="EMBL" id="QZVS01000090">
    <property type="protein sequence ID" value="RJT87317.1"/>
    <property type="molecule type" value="Genomic_DNA"/>
</dbReference>
<evidence type="ECO:0000259" key="9">
    <source>
        <dbReference type="PROSITE" id="PS50928"/>
    </source>
</evidence>
<keyword evidence="4 7" id="KW-0812">Transmembrane</keyword>
<dbReference type="PROSITE" id="PS50928">
    <property type="entry name" value="ABC_TM1"/>
    <property type="match status" value="1"/>
</dbReference>
<evidence type="ECO:0000256" key="4">
    <source>
        <dbReference type="ARBA" id="ARBA00022692"/>
    </source>
</evidence>
<evidence type="ECO:0000256" key="3">
    <source>
        <dbReference type="ARBA" id="ARBA00022475"/>
    </source>
</evidence>
<feature type="transmembrane region" description="Helical" evidence="7">
    <location>
        <begin position="136"/>
        <end position="159"/>
    </location>
</feature>
<dbReference type="GO" id="GO:0015416">
    <property type="term" value="F:ABC-type phosphonate transporter activity"/>
    <property type="evidence" value="ECO:0007669"/>
    <property type="project" value="InterPro"/>
</dbReference>